<accession>A0A4D7B9D1</accession>
<evidence type="ECO:0000313" key="3">
    <source>
        <dbReference type="Proteomes" id="UP000298781"/>
    </source>
</evidence>
<keyword evidence="3" id="KW-1185">Reference proteome</keyword>
<dbReference type="EMBL" id="CP039690">
    <property type="protein sequence ID" value="QCI67393.1"/>
    <property type="molecule type" value="Genomic_DNA"/>
</dbReference>
<feature type="domain" description="Cupin type-2" evidence="1">
    <location>
        <begin position="40"/>
        <end position="102"/>
    </location>
</feature>
<dbReference type="AlphaFoldDB" id="A0A4D7B9D1"/>
<name>A0A4D7B9D1_9HYPH</name>
<dbReference type="InterPro" id="IPR011051">
    <property type="entry name" value="RmlC_Cupin_sf"/>
</dbReference>
<evidence type="ECO:0000313" key="2">
    <source>
        <dbReference type="EMBL" id="QCI67393.1"/>
    </source>
</evidence>
<dbReference type="Gene3D" id="2.60.120.10">
    <property type="entry name" value="Jelly Rolls"/>
    <property type="match status" value="1"/>
</dbReference>
<reference evidence="2 3" key="1">
    <citation type="submission" date="2019-04" db="EMBL/GenBank/DDBJ databases">
        <title>Phreatobacter aquaticus sp. nov.</title>
        <authorList>
            <person name="Choi A."/>
        </authorList>
    </citation>
    <scope>NUCLEOTIDE SEQUENCE [LARGE SCALE GENOMIC DNA]</scope>
    <source>
        <strain evidence="2 3">KCTC 52518</strain>
    </source>
</reference>
<dbReference type="Proteomes" id="UP000298781">
    <property type="component" value="Chromosome"/>
</dbReference>
<proteinExistence type="predicted"/>
<dbReference type="SUPFAM" id="SSF51182">
    <property type="entry name" value="RmlC-like cupins"/>
    <property type="match status" value="1"/>
</dbReference>
<sequence length="114" mass="12527">MAQLIRREDWAFEPGRWHGEWQGAAAGAGVSVIFVSQTEIGAGPKLHRHPYPETFIVRTGRALFTVGEREIEVEAGQILVAPANVPHKFGNLGPGLLETIDIHESGGFITEWLE</sequence>
<dbReference type="Pfam" id="PF07883">
    <property type="entry name" value="Cupin_2"/>
    <property type="match status" value="1"/>
</dbReference>
<dbReference type="InterPro" id="IPR013096">
    <property type="entry name" value="Cupin_2"/>
</dbReference>
<protein>
    <submittedName>
        <fullName evidence="2">Cupin domain-containing protein</fullName>
    </submittedName>
</protein>
<organism evidence="2 3">
    <name type="scientific">Phreatobacter stygius</name>
    <dbReference type="NCBI Taxonomy" id="1940610"/>
    <lineage>
        <taxon>Bacteria</taxon>
        <taxon>Pseudomonadati</taxon>
        <taxon>Pseudomonadota</taxon>
        <taxon>Alphaproteobacteria</taxon>
        <taxon>Hyphomicrobiales</taxon>
        <taxon>Phreatobacteraceae</taxon>
        <taxon>Phreatobacter</taxon>
    </lineage>
</organism>
<dbReference type="OrthoDB" id="122936at2"/>
<dbReference type="KEGG" id="pstg:E8M01_26110"/>
<evidence type="ECO:0000259" key="1">
    <source>
        <dbReference type="Pfam" id="PF07883"/>
    </source>
</evidence>
<gene>
    <name evidence="2" type="ORF">E8M01_26110</name>
</gene>
<dbReference type="InterPro" id="IPR014710">
    <property type="entry name" value="RmlC-like_jellyroll"/>
</dbReference>
<dbReference type="RefSeq" id="WP_136962824.1">
    <property type="nucleotide sequence ID" value="NZ_CP039690.1"/>
</dbReference>